<dbReference type="RefSeq" id="WP_066126513.1">
    <property type="nucleotide sequence ID" value="NZ_FKIF01000004.1"/>
</dbReference>
<evidence type="ECO:0000313" key="3">
    <source>
        <dbReference type="Proteomes" id="UP000076848"/>
    </source>
</evidence>
<dbReference type="Pfam" id="PF04909">
    <property type="entry name" value="Amidohydro_2"/>
    <property type="match status" value="1"/>
</dbReference>
<evidence type="ECO:0000313" key="2">
    <source>
        <dbReference type="EMBL" id="SAI68488.1"/>
    </source>
</evidence>
<dbReference type="STRING" id="288768.SAMEA3906486_02027"/>
<name>A0A157SDF4_9BORD</name>
<proteinExistence type="predicted"/>
<dbReference type="GO" id="GO:0016787">
    <property type="term" value="F:hydrolase activity"/>
    <property type="evidence" value="ECO:0007669"/>
    <property type="project" value="UniProtKB-KW"/>
</dbReference>
<keyword evidence="2" id="KW-0378">Hydrolase</keyword>
<evidence type="ECO:0000259" key="1">
    <source>
        <dbReference type="Pfam" id="PF04909"/>
    </source>
</evidence>
<reference evidence="2 3" key="1">
    <citation type="submission" date="2016-04" db="EMBL/GenBank/DDBJ databases">
        <authorList>
            <consortium name="Pathogen Informatics"/>
        </authorList>
    </citation>
    <scope>NUCLEOTIDE SEQUENCE [LARGE SCALE GENOMIC DNA]</scope>
    <source>
        <strain evidence="2 3">H050680373</strain>
    </source>
</reference>
<dbReference type="Gene3D" id="3.20.20.140">
    <property type="entry name" value="Metal-dependent hydrolases"/>
    <property type="match status" value="1"/>
</dbReference>
<dbReference type="Proteomes" id="UP000076848">
    <property type="component" value="Unassembled WGS sequence"/>
</dbReference>
<sequence>MQPQAQDIPPLCLPPLPRASRPAWALPAGATDCHCHVYQDEARYPLIPGRSYTPQTATLEQYLKMCDQVGLDRTVQVSASVYGADNSLTLDVIAELGRHRARGVAGLSVDVTPTELARLDRGGMRGVRLSTHVKGYGGTAAIGALADRLKPMGWHVQVHVANIDELVSLEDELLRVPVPLVFDHLGAVRGAQGPQSPGFQTLLKILRERDDCWTKISSWYRRSDSGAPHYRDIGPIVQALVQARPDRLVFGTNWPHPALFTPGQVPDDGHLVDLFCAWVPDEAVRTRILVDNPARLYGFE</sequence>
<dbReference type="InterPro" id="IPR052358">
    <property type="entry name" value="Aro_Compnd_Degr_Hydrolases"/>
</dbReference>
<dbReference type="InterPro" id="IPR006680">
    <property type="entry name" value="Amidohydro-rel"/>
</dbReference>
<organism evidence="2 3">
    <name type="scientific">Bordetella ansorpii</name>
    <dbReference type="NCBI Taxonomy" id="288768"/>
    <lineage>
        <taxon>Bacteria</taxon>
        <taxon>Pseudomonadati</taxon>
        <taxon>Pseudomonadota</taxon>
        <taxon>Betaproteobacteria</taxon>
        <taxon>Burkholderiales</taxon>
        <taxon>Alcaligenaceae</taxon>
        <taxon>Bordetella</taxon>
    </lineage>
</organism>
<dbReference type="InterPro" id="IPR032466">
    <property type="entry name" value="Metal_Hydrolase"/>
</dbReference>
<accession>A0A157SDF4</accession>
<dbReference type="PANTHER" id="PTHR35563">
    <property type="entry name" value="BARREL METAL-DEPENDENT HYDROLASE, PUTATIVE (AFU_ORTHOLOGUE AFUA_1G16240)-RELATED"/>
    <property type="match status" value="1"/>
</dbReference>
<keyword evidence="3" id="KW-1185">Reference proteome</keyword>
<feature type="domain" description="Amidohydrolase-related" evidence="1">
    <location>
        <begin position="32"/>
        <end position="299"/>
    </location>
</feature>
<dbReference type="SUPFAM" id="SSF51556">
    <property type="entry name" value="Metallo-dependent hydrolases"/>
    <property type="match status" value="1"/>
</dbReference>
<protein>
    <submittedName>
        <fullName evidence="2">Dicarboxylic acid hydrolase</fullName>
    </submittedName>
</protein>
<dbReference type="PANTHER" id="PTHR35563:SF2">
    <property type="entry name" value="BARREL METAL-DEPENDENT HYDROLASE, PUTATIVE (AFU_ORTHOLOGUE AFUA_1G16240)-RELATED"/>
    <property type="match status" value="1"/>
</dbReference>
<dbReference type="AlphaFoldDB" id="A0A157SDF4"/>
<gene>
    <name evidence="2" type="ORF">SAMEA3906486_02027</name>
</gene>
<dbReference type="EMBL" id="FKIF01000004">
    <property type="protein sequence ID" value="SAI68488.1"/>
    <property type="molecule type" value="Genomic_DNA"/>
</dbReference>
<dbReference type="OrthoDB" id="9787654at2"/>